<protein>
    <submittedName>
        <fullName evidence="2">Uncharacterized protein</fullName>
    </submittedName>
</protein>
<proteinExistence type="predicted"/>
<reference evidence="2" key="1">
    <citation type="submission" date="2021-12" db="EMBL/GenBank/DDBJ databases">
        <authorList>
            <person name="King R."/>
        </authorList>
    </citation>
    <scope>NUCLEOTIDE SEQUENCE</scope>
</reference>
<gene>
    <name evidence="2" type="ORF">DIATSA_LOCUS10309</name>
</gene>
<keyword evidence="3" id="KW-1185">Reference proteome</keyword>
<feature type="transmembrane region" description="Helical" evidence="1">
    <location>
        <begin position="9"/>
        <end position="31"/>
    </location>
</feature>
<keyword evidence="1" id="KW-0812">Transmembrane</keyword>
<dbReference type="AlphaFoldDB" id="A0A9N9RB47"/>
<keyword evidence="1" id="KW-1133">Transmembrane helix</keyword>
<accession>A0A9N9RB47</accession>
<name>A0A9N9RB47_9NEOP</name>
<organism evidence="2 3">
    <name type="scientific">Diatraea saccharalis</name>
    <name type="common">sugarcane borer</name>
    <dbReference type="NCBI Taxonomy" id="40085"/>
    <lineage>
        <taxon>Eukaryota</taxon>
        <taxon>Metazoa</taxon>
        <taxon>Ecdysozoa</taxon>
        <taxon>Arthropoda</taxon>
        <taxon>Hexapoda</taxon>
        <taxon>Insecta</taxon>
        <taxon>Pterygota</taxon>
        <taxon>Neoptera</taxon>
        <taxon>Endopterygota</taxon>
        <taxon>Lepidoptera</taxon>
        <taxon>Glossata</taxon>
        <taxon>Ditrysia</taxon>
        <taxon>Pyraloidea</taxon>
        <taxon>Crambidae</taxon>
        <taxon>Crambinae</taxon>
        <taxon>Diatraea</taxon>
    </lineage>
</organism>
<dbReference type="PROSITE" id="PS51257">
    <property type="entry name" value="PROKAR_LIPOPROTEIN"/>
    <property type="match status" value="1"/>
</dbReference>
<sequence length="146" mass="17366">MKLLINNNWIFLGFFVLYMCATLVCACYVYGVSVYFLIINHFCVAFYDFVLLYTIRLTMVLCKISELWNEEFKNYINSPLSMRIDKMKKLIHLKKMYETHYDLIESFNILKKVSSVSVSTQLYHSNEKCLRIYISIAIEYKSIDNN</sequence>
<evidence type="ECO:0000313" key="3">
    <source>
        <dbReference type="Proteomes" id="UP001153714"/>
    </source>
</evidence>
<evidence type="ECO:0000313" key="2">
    <source>
        <dbReference type="EMBL" id="CAG9792820.1"/>
    </source>
</evidence>
<evidence type="ECO:0000256" key="1">
    <source>
        <dbReference type="SAM" id="Phobius"/>
    </source>
</evidence>
<dbReference type="Proteomes" id="UP001153714">
    <property type="component" value="Chromosome 5"/>
</dbReference>
<feature type="transmembrane region" description="Helical" evidence="1">
    <location>
        <begin position="37"/>
        <end position="55"/>
    </location>
</feature>
<dbReference type="EMBL" id="OU893336">
    <property type="protein sequence ID" value="CAG9792820.1"/>
    <property type="molecule type" value="Genomic_DNA"/>
</dbReference>
<reference evidence="2" key="2">
    <citation type="submission" date="2022-10" db="EMBL/GenBank/DDBJ databases">
        <authorList>
            <consortium name="ENA_rothamsted_submissions"/>
            <consortium name="culmorum"/>
            <person name="King R."/>
        </authorList>
    </citation>
    <scope>NUCLEOTIDE SEQUENCE</scope>
</reference>
<keyword evidence="1" id="KW-0472">Membrane</keyword>